<feature type="domain" description="C2H2-type" evidence="7">
    <location>
        <begin position="870"/>
        <end position="897"/>
    </location>
</feature>
<dbReference type="GO" id="GO:0045944">
    <property type="term" value="P:positive regulation of transcription by RNA polymerase II"/>
    <property type="evidence" value="ECO:0007669"/>
    <property type="project" value="UniProtKB-ARBA"/>
</dbReference>
<dbReference type="SMART" id="SM00355">
    <property type="entry name" value="ZnF_C2H2"/>
    <property type="match status" value="3"/>
</dbReference>
<dbReference type="InterPro" id="IPR050329">
    <property type="entry name" value="GLI_C2H2-zinc-finger"/>
</dbReference>
<keyword evidence="3 5" id="KW-0863">Zinc-finger</keyword>
<evidence type="ECO:0000256" key="3">
    <source>
        <dbReference type="ARBA" id="ARBA00022771"/>
    </source>
</evidence>
<gene>
    <name evidence="8" type="ORF">C6P46_004043</name>
</gene>
<keyword evidence="2" id="KW-0677">Repeat</keyword>
<feature type="compositionally biased region" description="Polar residues" evidence="6">
    <location>
        <begin position="426"/>
        <end position="435"/>
    </location>
</feature>
<accession>A0A9P7B6U2</accession>
<feature type="region of interest" description="Disordered" evidence="6">
    <location>
        <begin position="620"/>
        <end position="799"/>
    </location>
</feature>
<sequence>MEPSPAAPTPARSGGEMSTTKQQISQAASPRTGLQGLPASGGGESLNGQGVNPRKRPPSPINVSRQEAQRPFAFGSSRRNSTGLNNLSGYTGSPTSDVRMLPAVPAESATRSTFDTALPPIRVVLSPSTASHGIMTESPVTSLAPMSFQATSTEAGQPGPNAVESNRPKGRGTLELERVLDMWAAKTPTTAAFPSSIGPPPAASNTTSGAATTSQPFLTHSVVTAEPEALDLAISSVRAGATPTTTSVFADFAQLAATQQPGPAASSSRNSLGVHEGLPRRQRSRSEADLMRLDTMSLGGISLGDFLNGLSTSNAPNSQFSIDLTQPVSAIPTYGGGHREESGQVAAIQGLRLLPPSAPISFAVKTVQSPAVAGQQPFDFSRNFELKISHAPQVDGEQQPGGLRARRARSQEPGHRYSKSDDLSHLFSTLSSTGSVAKPSQVPSDPQQAQPYLTSANGHLAPPSFEQAQQQQQQFGAQSTAPLAPALQLIAQQVTPATAGGQQDAQSSSSRPEFIHLPNGMTLPIAYFAPLPPPPPPPPSQKQPTSSAPPPPPQASTSAVPVQSDLPVQPRLLPEFSPQGNALALAAAQAAQAHAAQVAQAAAVATMQFSNATASTSSAVTTSDANLHPSFLPNPPGPYNINAAGPGGPYSYHSPSSQSLVLPTPPPVPMPGANSSGKPKRAPRTTARATSGGVPAGSNYFEADLDEMESSDEEDDDDEDEYYEESPKHKKAKFAPKPSSSSRATGKKAAAPKKRTAQAKASIAVGSKGGQQNADGSPNHEDDDEYSRESKTTRATIDAAQRRRNANAVAKFVCELCGETFTRRYNLRGHQRAHKGEKPYQCSYDGCDKSFARAHDCKRHELLHLGVRKYHCSPCKRDFVRLDALHRHHRSEVGQSCVKQLRAEGVMFDDQGVAIM</sequence>
<evidence type="ECO:0000313" key="9">
    <source>
        <dbReference type="Proteomes" id="UP000777482"/>
    </source>
</evidence>
<feature type="domain" description="C2H2-type" evidence="7">
    <location>
        <begin position="840"/>
        <end position="869"/>
    </location>
</feature>
<feature type="compositionally biased region" description="Pro residues" evidence="6">
    <location>
        <begin position="530"/>
        <end position="554"/>
    </location>
</feature>
<evidence type="ECO:0000259" key="7">
    <source>
        <dbReference type="PROSITE" id="PS50157"/>
    </source>
</evidence>
<protein>
    <recommendedName>
        <fullName evidence="7">C2H2-type domain-containing protein</fullName>
    </recommendedName>
</protein>
<dbReference type="GO" id="GO:0000981">
    <property type="term" value="F:DNA-binding transcription factor activity, RNA polymerase II-specific"/>
    <property type="evidence" value="ECO:0007669"/>
    <property type="project" value="TreeGrafter"/>
</dbReference>
<keyword evidence="1" id="KW-0479">Metal-binding</keyword>
<dbReference type="PANTHER" id="PTHR19818:SF139">
    <property type="entry name" value="PAIR-RULE PROTEIN ODD-PAIRED"/>
    <property type="match status" value="1"/>
</dbReference>
<dbReference type="AlphaFoldDB" id="A0A9P7B6U2"/>
<evidence type="ECO:0000256" key="2">
    <source>
        <dbReference type="ARBA" id="ARBA00022737"/>
    </source>
</evidence>
<feature type="compositionally biased region" description="Polar residues" evidence="6">
    <location>
        <begin position="260"/>
        <end position="271"/>
    </location>
</feature>
<feature type="region of interest" description="Disordered" evidence="6">
    <location>
        <begin position="495"/>
        <end position="561"/>
    </location>
</feature>
<feature type="compositionally biased region" description="Low complexity" evidence="6">
    <location>
        <begin position="735"/>
        <end position="744"/>
    </location>
</feature>
<evidence type="ECO:0000256" key="1">
    <source>
        <dbReference type="ARBA" id="ARBA00022723"/>
    </source>
</evidence>
<dbReference type="PANTHER" id="PTHR19818">
    <property type="entry name" value="ZINC FINGER PROTEIN ZIC AND GLI"/>
    <property type="match status" value="1"/>
</dbReference>
<keyword evidence="4" id="KW-0862">Zinc</keyword>
<feature type="region of interest" description="Disordered" evidence="6">
    <location>
        <begin position="260"/>
        <end position="287"/>
    </location>
</feature>
<feature type="compositionally biased region" description="Acidic residues" evidence="6">
    <location>
        <begin position="703"/>
        <end position="724"/>
    </location>
</feature>
<dbReference type="GO" id="GO:0008270">
    <property type="term" value="F:zinc ion binding"/>
    <property type="evidence" value="ECO:0007669"/>
    <property type="project" value="UniProtKB-KW"/>
</dbReference>
<feature type="compositionally biased region" description="Polar residues" evidence="6">
    <location>
        <begin position="495"/>
        <end position="506"/>
    </location>
</feature>
<dbReference type="InterPro" id="IPR013087">
    <property type="entry name" value="Znf_C2H2_type"/>
</dbReference>
<dbReference type="InterPro" id="IPR036236">
    <property type="entry name" value="Znf_C2H2_sf"/>
</dbReference>
<feature type="compositionally biased region" description="Low complexity" evidence="6">
    <location>
        <begin position="467"/>
        <end position="480"/>
    </location>
</feature>
<feature type="region of interest" description="Disordered" evidence="6">
    <location>
        <begin position="191"/>
        <end position="213"/>
    </location>
</feature>
<dbReference type="SUPFAM" id="SSF57667">
    <property type="entry name" value="beta-beta-alpha zinc fingers"/>
    <property type="match status" value="2"/>
</dbReference>
<reference evidence="8 9" key="1">
    <citation type="submission" date="2020-11" db="EMBL/GenBank/DDBJ databases">
        <title>Kefir isolates.</title>
        <authorList>
            <person name="Marcisauskas S."/>
            <person name="Kim Y."/>
            <person name="Blasche S."/>
        </authorList>
    </citation>
    <scope>NUCLEOTIDE SEQUENCE [LARGE SCALE GENOMIC DNA]</scope>
    <source>
        <strain evidence="8 9">KR</strain>
    </source>
</reference>
<dbReference type="PROSITE" id="PS00028">
    <property type="entry name" value="ZINC_FINGER_C2H2_1"/>
    <property type="match status" value="2"/>
</dbReference>
<dbReference type="GO" id="GO:0005634">
    <property type="term" value="C:nucleus"/>
    <property type="evidence" value="ECO:0007669"/>
    <property type="project" value="UniProtKB-ARBA"/>
</dbReference>
<organism evidence="8 9">
    <name type="scientific">Rhodotorula mucilaginosa</name>
    <name type="common">Yeast</name>
    <name type="synonym">Rhodotorula rubra</name>
    <dbReference type="NCBI Taxonomy" id="5537"/>
    <lineage>
        <taxon>Eukaryota</taxon>
        <taxon>Fungi</taxon>
        <taxon>Dikarya</taxon>
        <taxon>Basidiomycota</taxon>
        <taxon>Pucciniomycotina</taxon>
        <taxon>Microbotryomycetes</taxon>
        <taxon>Sporidiobolales</taxon>
        <taxon>Sporidiobolaceae</taxon>
        <taxon>Rhodotorula</taxon>
    </lineage>
</organism>
<feature type="compositionally biased region" description="Low complexity" evidence="6">
    <location>
        <begin position="203"/>
        <end position="213"/>
    </location>
</feature>
<evidence type="ECO:0000256" key="4">
    <source>
        <dbReference type="ARBA" id="ARBA00022833"/>
    </source>
</evidence>
<evidence type="ECO:0000256" key="6">
    <source>
        <dbReference type="SAM" id="MobiDB-lite"/>
    </source>
</evidence>
<dbReference type="OrthoDB" id="4748970at2759"/>
<comment type="caution">
    <text evidence="8">The sequence shown here is derived from an EMBL/GenBank/DDBJ whole genome shotgun (WGS) entry which is preliminary data.</text>
</comment>
<feature type="compositionally biased region" description="Basic and acidic residues" evidence="6">
    <location>
        <begin position="409"/>
        <end position="424"/>
    </location>
</feature>
<evidence type="ECO:0000256" key="5">
    <source>
        <dbReference type="PROSITE-ProRule" id="PRU00042"/>
    </source>
</evidence>
<evidence type="ECO:0000313" key="8">
    <source>
        <dbReference type="EMBL" id="KAG0661272.1"/>
    </source>
</evidence>
<dbReference type="GO" id="GO:0000978">
    <property type="term" value="F:RNA polymerase II cis-regulatory region sequence-specific DNA binding"/>
    <property type="evidence" value="ECO:0007669"/>
    <property type="project" value="TreeGrafter"/>
</dbReference>
<dbReference type="Proteomes" id="UP000777482">
    <property type="component" value="Unassembled WGS sequence"/>
</dbReference>
<dbReference type="EMBL" id="PUHQ01000036">
    <property type="protein sequence ID" value="KAG0661272.1"/>
    <property type="molecule type" value="Genomic_DNA"/>
</dbReference>
<feature type="domain" description="C2H2-type" evidence="7">
    <location>
        <begin position="812"/>
        <end position="839"/>
    </location>
</feature>
<feature type="region of interest" description="Disordered" evidence="6">
    <location>
        <begin position="1"/>
        <end position="91"/>
    </location>
</feature>
<feature type="compositionally biased region" description="Low complexity" evidence="6">
    <location>
        <begin position="649"/>
        <end position="662"/>
    </location>
</feature>
<feature type="compositionally biased region" description="Polar residues" evidence="6">
    <location>
        <begin position="441"/>
        <end position="457"/>
    </location>
</feature>
<dbReference type="Pfam" id="PF00096">
    <property type="entry name" value="zf-C2H2"/>
    <property type="match status" value="1"/>
</dbReference>
<name>A0A9P7B6U2_RHOMI</name>
<keyword evidence="9" id="KW-1185">Reference proteome</keyword>
<dbReference type="PROSITE" id="PS50157">
    <property type="entry name" value="ZINC_FINGER_C2H2_2"/>
    <property type="match status" value="3"/>
</dbReference>
<feature type="compositionally biased region" description="Polar residues" evidence="6">
    <location>
        <begin position="16"/>
        <end position="29"/>
    </location>
</feature>
<feature type="compositionally biased region" description="Polar residues" evidence="6">
    <location>
        <begin position="77"/>
        <end position="91"/>
    </location>
</feature>
<dbReference type="FunFam" id="3.30.160.60:FF:000007">
    <property type="entry name" value="Basic krueppel-like factor 3"/>
    <property type="match status" value="1"/>
</dbReference>
<proteinExistence type="predicted"/>
<feature type="region of interest" description="Disordered" evidence="6">
    <location>
        <begin position="390"/>
        <end position="480"/>
    </location>
</feature>
<dbReference type="Gene3D" id="3.30.160.60">
    <property type="entry name" value="Classic Zinc Finger"/>
    <property type="match status" value="2"/>
</dbReference>